<gene>
    <name evidence="1" type="ORF">VCHENC02_2341C</name>
</gene>
<proteinExistence type="predicted"/>
<evidence type="ECO:0000313" key="1">
    <source>
        <dbReference type="EMBL" id="EKM32068.1"/>
    </source>
</evidence>
<sequence length="35" mass="4136">RRLRSKCLLLSKRWMAPSLYFLLLSKTVSRASLLK</sequence>
<accession>A0A454D082</accession>
<reference evidence="1 2" key="1">
    <citation type="submission" date="2012-10" db="EMBL/GenBank/DDBJ databases">
        <title>Genome sequence of Vibrio Cholerae HENC-02.</title>
        <authorList>
            <person name="Eppinger M."/>
            <person name="Hasan N.A."/>
            <person name="Sengamalay N."/>
            <person name="Hine E."/>
            <person name="Su Q."/>
            <person name="Daugherty S.C."/>
            <person name="Young S."/>
            <person name="Sadzewicz L."/>
            <person name="Tallon L."/>
            <person name="Cebula T.A."/>
            <person name="Ravel J."/>
            <person name="Colwell R.R."/>
        </authorList>
    </citation>
    <scope>NUCLEOTIDE SEQUENCE [LARGE SCALE GENOMIC DNA]</scope>
    <source>
        <strain evidence="1 2">HENC-02</strain>
    </source>
</reference>
<name>A0A454D082_VIBHA</name>
<dbReference type="EMBL" id="AJSR01000909">
    <property type="protein sequence ID" value="EKM32068.1"/>
    <property type="molecule type" value="Genomic_DNA"/>
</dbReference>
<evidence type="ECO:0000313" key="2">
    <source>
        <dbReference type="Proteomes" id="UP000008367"/>
    </source>
</evidence>
<dbReference type="AlphaFoldDB" id="A0A454D082"/>
<feature type="non-terminal residue" evidence="1">
    <location>
        <position position="1"/>
    </location>
</feature>
<comment type="caution">
    <text evidence="1">The sequence shown here is derived from an EMBL/GenBank/DDBJ whole genome shotgun (WGS) entry which is preliminary data.</text>
</comment>
<dbReference type="Proteomes" id="UP000008367">
    <property type="component" value="Unassembled WGS sequence"/>
</dbReference>
<organism evidence="1 2">
    <name type="scientific">Vibrio harveyi</name>
    <name type="common">Beneckea harveyi</name>
    <dbReference type="NCBI Taxonomy" id="669"/>
    <lineage>
        <taxon>Bacteria</taxon>
        <taxon>Pseudomonadati</taxon>
        <taxon>Pseudomonadota</taxon>
        <taxon>Gammaproteobacteria</taxon>
        <taxon>Vibrionales</taxon>
        <taxon>Vibrionaceae</taxon>
        <taxon>Vibrio</taxon>
    </lineage>
</organism>
<protein>
    <submittedName>
        <fullName evidence="1">Efflux transporter, RND family, MFP subunit</fullName>
    </submittedName>
</protein>